<organism evidence="2 3">
    <name type="scientific">Cryptosporidium xiaoi</name>
    <dbReference type="NCBI Taxonomy" id="659607"/>
    <lineage>
        <taxon>Eukaryota</taxon>
        <taxon>Sar</taxon>
        <taxon>Alveolata</taxon>
        <taxon>Apicomplexa</taxon>
        <taxon>Conoidasida</taxon>
        <taxon>Coccidia</taxon>
        <taxon>Eucoccidiorida</taxon>
        <taxon>Eimeriorina</taxon>
        <taxon>Cryptosporidiidae</taxon>
        <taxon>Cryptosporidium</taxon>
    </lineage>
</organism>
<comment type="caution">
    <text evidence="2">The sequence shown here is derived from an EMBL/GenBank/DDBJ whole genome shotgun (WGS) entry which is preliminary data.</text>
</comment>
<reference evidence="2 3" key="1">
    <citation type="submission" date="2023-10" db="EMBL/GenBank/DDBJ databases">
        <title>Comparative genomics analysis reveals potential genetic determinants of host preference in Cryptosporidium xiaoi.</title>
        <authorList>
            <person name="Xiao L."/>
            <person name="Li J."/>
        </authorList>
    </citation>
    <scope>NUCLEOTIDE SEQUENCE [LARGE SCALE GENOMIC DNA]</scope>
    <source>
        <strain evidence="2 3">52996</strain>
    </source>
</reference>
<dbReference type="GO" id="GO:0008017">
    <property type="term" value="F:microtubule binding"/>
    <property type="evidence" value="ECO:0007669"/>
    <property type="project" value="InterPro"/>
</dbReference>
<gene>
    <name evidence="2" type="ORF">RS030_6911</name>
</gene>
<dbReference type="InterPro" id="IPR033336">
    <property type="entry name" value="SAXO1/2"/>
</dbReference>
<proteinExistence type="inferred from homology"/>
<dbReference type="Pfam" id="PF05217">
    <property type="entry name" value="SAXO1-2"/>
    <property type="match status" value="1"/>
</dbReference>
<evidence type="ECO:0000256" key="1">
    <source>
        <dbReference type="ARBA" id="ARBA00008738"/>
    </source>
</evidence>
<evidence type="ECO:0008006" key="4">
    <source>
        <dbReference type="Google" id="ProtNLM"/>
    </source>
</evidence>
<evidence type="ECO:0000313" key="3">
    <source>
        <dbReference type="Proteomes" id="UP001311799"/>
    </source>
</evidence>
<dbReference type="Proteomes" id="UP001311799">
    <property type="component" value="Unassembled WGS sequence"/>
</dbReference>
<name>A0AAV9XU88_9CRYT</name>
<dbReference type="EMBL" id="JAWDEY010000034">
    <property type="protein sequence ID" value="KAK6588183.1"/>
    <property type="molecule type" value="Genomic_DNA"/>
</dbReference>
<dbReference type="AlphaFoldDB" id="A0AAV9XU88"/>
<accession>A0AAV9XU88</accession>
<comment type="similarity">
    <text evidence="1">Belongs to the FAM154 family.</text>
</comment>
<sequence length="240" mass="27838">MSEFVESEISGSFVRGRNFGRCPDEHCRAKSPSGKPGKSIEELCTCGKHVCPAPLKEHISFKAESSYNTDYKKWELPTFPKPDPVELPKSIPFESDTCYHQEFKKWDIPTKEVRPTEKFIELPENRDFMTSYQSNYKKWDMPRVEMIKPPHEAINNPNYGSSINSVYRENYQQWDLPEKKVSEPEKYDPIKEDRNFGTAYRTSFQGVTPPVCPVSLLPPIPSPPPGRTTMFWDSISKNWY</sequence>
<protein>
    <recommendedName>
        <fullName evidence="4">STOP repeat-containing protein</fullName>
    </recommendedName>
</protein>
<evidence type="ECO:0000313" key="2">
    <source>
        <dbReference type="EMBL" id="KAK6588183.1"/>
    </source>
</evidence>
<keyword evidence="3" id="KW-1185">Reference proteome</keyword>